<evidence type="ECO:0000313" key="5">
    <source>
        <dbReference type="Proteomes" id="UP001208570"/>
    </source>
</evidence>
<dbReference type="PANTHER" id="PTHR21574:SF0">
    <property type="entry name" value="CENTROSOMAL PROTEIN OF 120 KDA"/>
    <property type="match status" value="1"/>
</dbReference>
<feature type="compositionally biased region" description="Basic and acidic residues" evidence="2">
    <location>
        <begin position="182"/>
        <end position="193"/>
    </location>
</feature>
<feature type="compositionally biased region" description="Low complexity" evidence="2">
    <location>
        <begin position="290"/>
        <end position="299"/>
    </location>
</feature>
<dbReference type="EMBL" id="JAODUP010000060">
    <property type="protein sequence ID" value="KAK2164709.1"/>
    <property type="molecule type" value="Genomic_DNA"/>
</dbReference>
<dbReference type="InterPro" id="IPR039893">
    <property type="entry name" value="CEP120-like"/>
</dbReference>
<feature type="coiled-coil region" evidence="1">
    <location>
        <begin position="632"/>
        <end position="746"/>
    </location>
</feature>
<protein>
    <recommendedName>
        <fullName evidence="3">C2 domain-containing protein</fullName>
    </recommendedName>
</protein>
<feature type="compositionally biased region" description="Polar residues" evidence="2">
    <location>
        <begin position="254"/>
        <end position="265"/>
    </location>
</feature>
<keyword evidence="5" id="KW-1185">Reference proteome</keyword>
<dbReference type="GO" id="GO:1903724">
    <property type="term" value="P:positive regulation of centriole elongation"/>
    <property type="evidence" value="ECO:0007669"/>
    <property type="project" value="TreeGrafter"/>
</dbReference>
<reference evidence="4" key="1">
    <citation type="journal article" date="2023" name="Mol. Biol. Evol.">
        <title>Third-Generation Sequencing Reveals the Adaptive Role of the Epigenome in Three Deep-Sea Polychaetes.</title>
        <authorList>
            <person name="Perez M."/>
            <person name="Aroh O."/>
            <person name="Sun Y."/>
            <person name="Lan Y."/>
            <person name="Juniper S.K."/>
            <person name="Young C.R."/>
            <person name="Angers B."/>
            <person name="Qian P.Y."/>
        </authorList>
    </citation>
    <scope>NUCLEOTIDE SEQUENCE</scope>
    <source>
        <strain evidence="4">P08H-3</strain>
    </source>
</reference>
<organism evidence="4 5">
    <name type="scientific">Paralvinella palmiformis</name>
    <dbReference type="NCBI Taxonomy" id="53620"/>
    <lineage>
        <taxon>Eukaryota</taxon>
        <taxon>Metazoa</taxon>
        <taxon>Spiralia</taxon>
        <taxon>Lophotrochozoa</taxon>
        <taxon>Annelida</taxon>
        <taxon>Polychaeta</taxon>
        <taxon>Sedentaria</taxon>
        <taxon>Canalipalpata</taxon>
        <taxon>Terebellida</taxon>
        <taxon>Terebelliformia</taxon>
        <taxon>Alvinellidae</taxon>
        <taxon>Paralvinella</taxon>
    </lineage>
</organism>
<feature type="coiled-coil region" evidence="1">
    <location>
        <begin position="564"/>
        <end position="605"/>
    </location>
</feature>
<name>A0AAD9NEX6_9ANNE</name>
<feature type="region of interest" description="Disordered" evidence="2">
    <location>
        <begin position="279"/>
        <end position="329"/>
    </location>
</feature>
<dbReference type="Pfam" id="PF12416">
    <property type="entry name" value="DUF3668"/>
    <property type="match status" value="1"/>
</dbReference>
<dbReference type="PROSITE" id="PS50004">
    <property type="entry name" value="C2"/>
    <property type="match status" value="1"/>
</dbReference>
<proteinExistence type="predicted"/>
<evidence type="ECO:0000259" key="3">
    <source>
        <dbReference type="PROSITE" id="PS50004"/>
    </source>
</evidence>
<gene>
    <name evidence="4" type="ORF">LSH36_60g08013</name>
</gene>
<feature type="non-terminal residue" evidence="4">
    <location>
        <position position="1"/>
    </location>
</feature>
<evidence type="ECO:0000256" key="1">
    <source>
        <dbReference type="SAM" id="Coils"/>
    </source>
</evidence>
<feature type="domain" description="C2" evidence="3">
    <location>
        <begin position="324"/>
        <end position="456"/>
    </location>
</feature>
<feature type="compositionally biased region" description="Polar residues" evidence="2">
    <location>
        <begin position="300"/>
        <end position="329"/>
    </location>
</feature>
<dbReference type="PANTHER" id="PTHR21574">
    <property type="entry name" value="CENTROSOMAL PROTEIN OF 120 KDA"/>
    <property type="match status" value="1"/>
</dbReference>
<dbReference type="AlphaFoldDB" id="A0AAD9NEX6"/>
<accession>A0AAD9NEX6</accession>
<feature type="compositionally biased region" description="Pro residues" evidence="2">
    <location>
        <begin position="238"/>
        <end position="249"/>
    </location>
</feature>
<evidence type="ECO:0000313" key="4">
    <source>
        <dbReference type="EMBL" id="KAK2164709.1"/>
    </source>
</evidence>
<feature type="region of interest" description="Disordered" evidence="2">
    <location>
        <begin position="180"/>
        <end position="265"/>
    </location>
</feature>
<sequence>MGKCTDKFVLSVTIAFATNLPQLVPTTIPLPPTGFFFYYTLFGNDVTNEVFHDLLAPSFPAERASVRLRSSVEALQQFFASQPGLQIHLCCGDQSLGNSEIHLKDLLKPGSTEIYMKPVSIEGAFQLHPPNRLKQMIPAVPEDQRPLVGVSIILRKEDMVGLTLKLDLLVLIFNITAVASSPKRDSPSGKKSDLPPPGGPPAETGKHPSPKSSPKHKAIPQKKEKHKATKPRQALTPPSSPPPPAPPTPHDGSYTETFESGSKSDTNVASLGEEVRKAAIQAEQQEEAGEAAASSAQPADIQTETESLQPQSGARTEPTVTEDSNSTTQHHIVVPPQAHHYTFSIDLRSISHLQVPHHANVFLRYTYPFFGSATPIMTNPPVEVRKGMEVLLPQSYCAFDFATTPQQLLDTLTRVPLYVEVWDRDHDKSQNVLLGAAQVNLNNVLQSERAKAVVWSHKVAAQAADNLSSDSTVADVAVVLTLEDWGAITQKVTVPGENSQLTSDQVKPLDVRETPEYKAALELEMWKEQQESLFESQLKEKEAQYMRVLAEEWKRRDKEREMVVKKKLSEYNQLEQQLRKSLTDLEKREKQLAANEQEVLRLRKDLQREHEWKMTEMRDASRRLKEDCDFRIELERKKVVHLEDTVQKLKSQLAEAEAKTVELERKVEALTKSKIHYKQQWGRALKELARIKQKEQAIAQAHLRKQQQELEHMRLRYLAAEEKEVVKSEQKELEEIKNELNQITLLGSGKPLYTTETENTEEDHIGRLIEERDTLLRTGVYTNDDRIISELDRQIREAIARKG</sequence>
<feature type="compositionally biased region" description="Basic residues" evidence="2">
    <location>
        <begin position="213"/>
        <end position="230"/>
    </location>
</feature>
<evidence type="ECO:0000256" key="2">
    <source>
        <dbReference type="SAM" id="MobiDB-lite"/>
    </source>
</evidence>
<comment type="caution">
    <text evidence="4">The sequence shown here is derived from an EMBL/GenBank/DDBJ whole genome shotgun (WGS) entry which is preliminary data.</text>
</comment>
<dbReference type="InterPro" id="IPR022136">
    <property type="entry name" value="DUF3668"/>
</dbReference>
<dbReference type="Proteomes" id="UP001208570">
    <property type="component" value="Unassembled WGS sequence"/>
</dbReference>
<dbReference type="InterPro" id="IPR000008">
    <property type="entry name" value="C2_dom"/>
</dbReference>
<keyword evidence="1" id="KW-0175">Coiled coil</keyword>
<dbReference type="GO" id="GO:0005813">
    <property type="term" value="C:centrosome"/>
    <property type="evidence" value="ECO:0007669"/>
    <property type="project" value="TreeGrafter"/>
</dbReference>